<evidence type="ECO:0000256" key="3">
    <source>
        <dbReference type="SAM" id="SignalP"/>
    </source>
</evidence>
<name>A0A0A1DMR6_NOCSI</name>
<accession>A0A0A1DMR6</accession>
<dbReference type="AlphaFoldDB" id="A0A0A1DMR6"/>
<feature type="chain" id="PRO_5043960445" evidence="3">
    <location>
        <begin position="26"/>
        <end position="246"/>
    </location>
</feature>
<feature type="signal peptide" evidence="3">
    <location>
        <begin position="1"/>
        <end position="25"/>
    </location>
</feature>
<dbReference type="RefSeq" id="WP_038679695.1">
    <property type="nucleotide sequence ID" value="NZ_BJMC01000026.1"/>
</dbReference>
<evidence type="ECO:0000313" key="5">
    <source>
        <dbReference type="Proteomes" id="UP000030300"/>
    </source>
</evidence>
<keyword evidence="2" id="KW-0472">Membrane</keyword>
<feature type="compositionally biased region" description="Acidic residues" evidence="1">
    <location>
        <begin position="165"/>
        <end position="179"/>
    </location>
</feature>
<dbReference type="KEGG" id="psim:KR76_16060"/>
<keyword evidence="2" id="KW-1133">Transmembrane helix</keyword>
<feature type="transmembrane region" description="Helical" evidence="2">
    <location>
        <begin position="187"/>
        <end position="208"/>
    </location>
</feature>
<dbReference type="GeneID" id="96610349"/>
<feature type="compositionally biased region" description="Basic and acidic residues" evidence="1">
    <location>
        <begin position="230"/>
        <end position="246"/>
    </location>
</feature>
<dbReference type="EMBL" id="CP009896">
    <property type="protein sequence ID" value="AIY17907.1"/>
    <property type="molecule type" value="Genomic_DNA"/>
</dbReference>
<evidence type="ECO:0000256" key="1">
    <source>
        <dbReference type="SAM" id="MobiDB-lite"/>
    </source>
</evidence>
<protein>
    <submittedName>
        <fullName evidence="4">Uncharacterized protein</fullName>
    </submittedName>
</protein>
<keyword evidence="5" id="KW-1185">Reference proteome</keyword>
<keyword evidence="3" id="KW-0732">Signal</keyword>
<reference evidence="4 5" key="1">
    <citation type="journal article" date="2015" name="Genome Announc.">
        <title>Complete Genome Sequence of Steroid-Transforming Nocardioides simplex VKM Ac-2033D.</title>
        <authorList>
            <person name="Shtratnikova V.Y."/>
            <person name="Schelkunov M.I."/>
            <person name="Pekov Y.A."/>
            <person name="Fokina V.V."/>
            <person name="Logacheva M.D."/>
            <person name="Sokolov S.L."/>
            <person name="Bragin E.Y."/>
            <person name="Ashapkin V.V."/>
            <person name="Donova M.V."/>
        </authorList>
    </citation>
    <scope>NUCLEOTIDE SEQUENCE [LARGE SCALE GENOMIC DNA]</scope>
    <source>
        <strain evidence="4 5">VKM Ac-2033D</strain>
    </source>
</reference>
<proteinExistence type="predicted"/>
<feature type="region of interest" description="Disordered" evidence="1">
    <location>
        <begin position="126"/>
        <end position="181"/>
    </location>
</feature>
<gene>
    <name evidence="4" type="ORF">KR76_16060</name>
</gene>
<feature type="compositionally biased region" description="Low complexity" evidence="1">
    <location>
        <begin position="133"/>
        <end position="142"/>
    </location>
</feature>
<evidence type="ECO:0000313" key="4">
    <source>
        <dbReference type="EMBL" id="AIY17907.1"/>
    </source>
</evidence>
<evidence type="ECO:0000256" key="2">
    <source>
        <dbReference type="SAM" id="Phobius"/>
    </source>
</evidence>
<sequence>MTPARSVALLLAALLGIAGVATAPAAPAAPAAPVTRVAADEGGVTVRTTEESVEVGTRPVFEVTSAEPGPGRFRIAVLSTFGKGKGLPKDKREWQTRVAYDGEPLRVDGPYLRVGSYRVKVWFVPTGTENTDSSDGSDSSDGAETPEPQATTTFSVHTVDASTSSDDEASAASADDNDSTDGSALRWVLLTMAAAVLAGAVLVAYRLLGRKPGRRRIDDAPGPASAPTTEHPEPPEHPEPLERPGN</sequence>
<dbReference type="HOGENOM" id="CLU_1128158_0_0_11"/>
<feature type="region of interest" description="Disordered" evidence="1">
    <location>
        <begin position="211"/>
        <end position="246"/>
    </location>
</feature>
<dbReference type="Proteomes" id="UP000030300">
    <property type="component" value="Chromosome"/>
</dbReference>
<organism evidence="4 5">
    <name type="scientific">Nocardioides simplex</name>
    <name type="common">Arthrobacter simplex</name>
    <dbReference type="NCBI Taxonomy" id="2045"/>
    <lineage>
        <taxon>Bacteria</taxon>
        <taxon>Bacillati</taxon>
        <taxon>Actinomycetota</taxon>
        <taxon>Actinomycetes</taxon>
        <taxon>Propionibacteriales</taxon>
        <taxon>Nocardioidaceae</taxon>
        <taxon>Pimelobacter</taxon>
    </lineage>
</organism>
<keyword evidence="2" id="KW-0812">Transmembrane</keyword>